<gene>
    <name evidence="1" type="ORF">SAMN06297229_1102</name>
</gene>
<evidence type="ECO:0008006" key="3">
    <source>
        <dbReference type="Google" id="ProtNLM"/>
    </source>
</evidence>
<dbReference type="PIRSF" id="PIRSF019381">
    <property type="entry name" value="YcjX"/>
    <property type="match status" value="1"/>
</dbReference>
<dbReference type="RefSeq" id="WP_086434212.1">
    <property type="nucleotide sequence ID" value="NZ_FXWH01000001.1"/>
</dbReference>
<protein>
    <recommendedName>
        <fullName evidence="3">ATPase</fullName>
    </recommendedName>
</protein>
<dbReference type="PANTHER" id="PTHR38605:SF1">
    <property type="entry name" value="ATPASE"/>
    <property type="match status" value="1"/>
</dbReference>
<name>A0A1Y6EU74_9GAMM</name>
<organism evidence="1 2">
    <name type="scientific">Pseudidiomarina planktonica</name>
    <dbReference type="NCBI Taxonomy" id="1323738"/>
    <lineage>
        <taxon>Bacteria</taxon>
        <taxon>Pseudomonadati</taxon>
        <taxon>Pseudomonadota</taxon>
        <taxon>Gammaproteobacteria</taxon>
        <taxon>Alteromonadales</taxon>
        <taxon>Idiomarinaceae</taxon>
        <taxon>Pseudidiomarina</taxon>
    </lineage>
</organism>
<dbReference type="Pfam" id="PF04317">
    <property type="entry name" value="DUF463"/>
    <property type="match status" value="1"/>
</dbReference>
<accession>A0A1Y6EU74</accession>
<dbReference type="OrthoDB" id="9777645at2"/>
<sequence length="479" mass="54061">MSKQQKLKQLLQKQLNQGRDLLDRGLDRHVRLAVTGLSGAGKTTFITGILEQLLHGDPRRLPFWRVAREGRLRGAHLSAQPDQQIPRFQYEKALATMASNPPKWPASTRSLSEIRTIVRADKKASWYGGGRDYRDLTIDLLDYPGEWLLDLPMLQQDYAQWSAQQRELLAKEPRQQLASTWLQQWFHSSQAAQDNQQTDDDAQVRETAAAYRAFLQSARQQGLYLLQPGRLLLPGEFENAPILDFFPWPEEPSEASLPPHMQRLYDLLEQRFEAYKKEVVTPFFKQHFRHFNRQVLLVDVLGALRRGPTAVADLQLTLQQLLPSFQYGSNSLLNRLFQPRVEKVCIVATKADVLVPEQHEQLQQLLKSIVSPILDSLRFDGIDVELHAVAAISCTQASARDAEVAAVTGWEQTDNGVRQVAVKPPQLPKSISSGEFKPIAYIDFVPAVAAGLGATGIRGEALPQLRLDAVLEFLTGDKW</sequence>
<dbReference type="InterPro" id="IPR007413">
    <property type="entry name" value="YcjX-like"/>
</dbReference>
<dbReference type="SUPFAM" id="SSF52540">
    <property type="entry name" value="P-loop containing nucleoside triphosphate hydrolases"/>
    <property type="match status" value="1"/>
</dbReference>
<evidence type="ECO:0000313" key="1">
    <source>
        <dbReference type="EMBL" id="SMQ64781.1"/>
    </source>
</evidence>
<dbReference type="AlphaFoldDB" id="A0A1Y6EU74"/>
<keyword evidence="2" id="KW-1185">Reference proteome</keyword>
<proteinExistence type="predicted"/>
<dbReference type="InterPro" id="IPR027417">
    <property type="entry name" value="P-loop_NTPase"/>
</dbReference>
<dbReference type="PANTHER" id="PTHR38605">
    <property type="entry name" value="ATPASE-RELATED"/>
    <property type="match status" value="1"/>
</dbReference>
<dbReference type="EMBL" id="FXWH01000001">
    <property type="protein sequence ID" value="SMQ64781.1"/>
    <property type="molecule type" value="Genomic_DNA"/>
</dbReference>
<evidence type="ECO:0000313" key="2">
    <source>
        <dbReference type="Proteomes" id="UP000194450"/>
    </source>
</evidence>
<reference evidence="2" key="1">
    <citation type="submission" date="2017-04" db="EMBL/GenBank/DDBJ databases">
        <authorList>
            <person name="Varghese N."/>
            <person name="Submissions S."/>
        </authorList>
    </citation>
    <scope>NUCLEOTIDE SEQUENCE [LARGE SCALE GENOMIC DNA]</scope>
</reference>
<dbReference type="Proteomes" id="UP000194450">
    <property type="component" value="Unassembled WGS sequence"/>
</dbReference>